<dbReference type="InterPro" id="IPR011761">
    <property type="entry name" value="ATP-grasp"/>
</dbReference>
<dbReference type="Proteomes" id="UP000285324">
    <property type="component" value="Unassembled WGS sequence"/>
</dbReference>
<dbReference type="SUPFAM" id="SSF52440">
    <property type="entry name" value="PreATP-grasp domain"/>
    <property type="match status" value="1"/>
</dbReference>
<dbReference type="PROSITE" id="PS00867">
    <property type="entry name" value="CPSASE_2"/>
    <property type="match status" value="1"/>
</dbReference>
<dbReference type="Gene3D" id="3.40.50.20">
    <property type="match status" value="1"/>
</dbReference>
<evidence type="ECO:0000259" key="7">
    <source>
        <dbReference type="PROSITE" id="PS50979"/>
    </source>
</evidence>
<dbReference type="Gene3D" id="3.30.470.20">
    <property type="entry name" value="ATP-grasp fold, B domain"/>
    <property type="match status" value="1"/>
</dbReference>
<evidence type="ECO:0000256" key="2">
    <source>
        <dbReference type="ARBA" id="ARBA00022741"/>
    </source>
</evidence>
<feature type="domain" description="Biotin carboxylation" evidence="7">
    <location>
        <begin position="1"/>
        <end position="447"/>
    </location>
</feature>
<evidence type="ECO:0000256" key="3">
    <source>
        <dbReference type="ARBA" id="ARBA00022840"/>
    </source>
</evidence>
<dbReference type="InterPro" id="IPR050856">
    <property type="entry name" value="Biotin_carboxylase_complex"/>
</dbReference>
<dbReference type="OrthoDB" id="9803706at2"/>
<keyword evidence="3 5" id="KW-0067">ATP-binding</keyword>
<dbReference type="SMART" id="SM00878">
    <property type="entry name" value="Biotin_carb_C"/>
    <property type="match status" value="1"/>
</dbReference>
<sequence length="455" mass="48631">MKKILIANRGAAAARILRAVKALGLQSVAVYSETDADLPYVRQADESYCIGPAPARASYLNQDLLLEVMAGCGADALHPGYGFLSENAQFARRVEAAGHCFIGPSPRWIDVLGNKASARELMQRHGLQAGGSTGILPRDDMVAVRQAAGALGYPVLIKPAGGGGGIGMIPVHDPQSLSDSWERASGMAEKAFANPALYMERFVPSPRHIEFQFLADRFGNVLSLFERDCSTQRRYQKVIEEAPAPAIDRQAVAGMAERLAAILGEIGYDVIGTVEMLYTPGSGFSFLEVNTRLQVEHAISEAVTGVDIVQAQIRLAAGEKLSSVIGRQPAVAGHAIEARVYAEDPVRFLPSPGVLKTFELPPSRPGLRIETGYAQGNRVSSHYDPMVAKVIAHAGDRAAAIRELSGALGSMRVEGIKTNIPMMLQVLASERFQAGTMTVDGLQAVISTESVKELA</sequence>
<keyword evidence="1" id="KW-0436">Ligase</keyword>
<dbReference type="SUPFAM" id="SSF51246">
    <property type="entry name" value="Rudiment single hybrid motif"/>
    <property type="match status" value="1"/>
</dbReference>
<dbReference type="GO" id="GO:0016874">
    <property type="term" value="F:ligase activity"/>
    <property type="evidence" value="ECO:0007669"/>
    <property type="project" value="UniProtKB-KW"/>
</dbReference>
<evidence type="ECO:0000256" key="4">
    <source>
        <dbReference type="ARBA" id="ARBA00023267"/>
    </source>
</evidence>
<dbReference type="InterPro" id="IPR016185">
    <property type="entry name" value="PreATP-grasp_dom_sf"/>
</dbReference>
<dbReference type="InterPro" id="IPR011054">
    <property type="entry name" value="Rudment_hybrid_motif"/>
</dbReference>
<accession>A0A424WAU3</accession>
<evidence type="ECO:0000313" key="8">
    <source>
        <dbReference type="EMBL" id="RPJ90453.1"/>
    </source>
</evidence>
<dbReference type="PROSITE" id="PS00866">
    <property type="entry name" value="CPSASE_1"/>
    <property type="match status" value="1"/>
</dbReference>
<dbReference type="RefSeq" id="WP_118933158.1">
    <property type="nucleotide sequence ID" value="NZ_CP061008.1"/>
</dbReference>
<dbReference type="Pfam" id="PF00289">
    <property type="entry name" value="Biotin_carb_N"/>
    <property type="match status" value="1"/>
</dbReference>
<evidence type="ECO:0000256" key="1">
    <source>
        <dbReference type="ARBA" id="ARBA00022598"/>
    </source>
</evidence>
<dbReference type="GO" id="GO:0005524">
    <property type="term" value="F:ATP binding"/>
    <property type="evidence" value="ECO:0007669"/>
    <property type="project" value="UniProtKB-UniRule"/>
</dbReference>
<gene>
    <name evidence="8" type="ORF">DY367_17480</name>
</gene>
<dbReference type="InterPro" id="IPR005479">
    <property type="entry name" value="CPAse_ATP-bd"/>
</dbReference>
<organism evidence="8 9">
    <name type="scientific">Alcaligenes xylosoxydans xylosoxydans</name>
    <name type="common">Achromobacter xylosoxidans</name>
    <dbReference type="NCBI Taxonomy" id="85698"/>
    <lineage>
        <taxon>Bacteria</taxon>
        <taxon>Pseudomonadati</taxon>
        <taxon>Pseudomonadota</taxon>
        <taxon>Betaproteobacteria</taxon>
        <taxon>Burkholderiales</taxon>
        <taxon>Alcaligenaceae</taxon>
        <taxon>Achromobacter</taxon>
    </lineage>
</organism>
<dbReference type="InterPro" id="IPR011764">
    <property type="entry name" value="Biotin_carboxylation_dom"/>
</dbReference>
<reference evidence="8 9" key="1">
    <citation type="submission" date="2018-08" db="EMBL/GenBank/DDBJ databases">
        <title>Achromobacter xylosoxidans Genome sequencing and assembly.</title>
        <authorList>
            <person name="Wang R."/>
            <person name="Rensing C."/>
            <person name="Li Y."/>
        </authorList>
    </citation>
    <scope>NUCLEOTIDE SEQUENCE [LARGE SCALE GENOMIC DNA]</scope>
    <source>
        <strain evidence="8 9">GD003A</strain>
    </source>
</reference>
<dbReference type="AlphaFoldDB" id="A0A424WAU3"/>
<dbReference type="InterPro" id="IPR005482">
    <property type="entry name" value="Biotin_COase_C"/>
</dbReference>
<keyword evidence="4" id="KW-0092">Biotin</keyword>
<protein>
    <submittedName>
        <fullName evidence="8">ATP-grasp domain-containing protein</fullName>
    </submittedName>
</protein>
<dbReference type="PROSITE" id="PS50979">
    <property type="entry name" value="BC"/>
    <property type="match status" value="1"/>
</dbReference>
<dbReference type="SUPFAM" id="SSF56059">
    <property type="entry name" value="Glutathione synthetase ATP-binding domain-like"/>
    <property type="match status" value="1"/>
</dbReference>
<dbReference type="Gene3D" id="3.30.1490.20">
    <property type="entry name" value="ATP-grasp fold, A domain"/>
    <property type="match status" value="1"/>
</dbReference>
<dbReference type="GO" id="GO:0046872">
    <property type="term" value="F:metal ion binding"/>
    <property type="evidence" value="ECO:0007669"/>
    <property type="project" value="InterPro"/>
</dbReference>
<dbReference type="Pfam" id="PF02785">
    <property type="entry name" value="Biotin_carb_C"/>
    <property type="match status" value="1"/>
</dbReference>
<name>A0A424WAU3_ALCXX</name>
<evidence type="ECO:0000259" key="6">
    <source>
        <dbReference type="PROSITE" id="PS50975"/>
    </source>
</evidence>
<dbReference type="InterPro" id="IPR013815">
    <property type="entry name" value="ATP_grasp_subdomain_1"/>
</dbReference>
<feature type="domain" description="ATP-grasp" evidence="6">
    <location>
        <begin position="119"/>
        <end position="317"/>
    </location>
</feature>
<dbReference type="PANTHER" id="PTHR18866:SF33">
    <property type="entry name" value="METHYLCROTONOYL-COA CARBOXYLASE SUBUNIT ALPHA, MITOCHONDRIAL-RELATED"/>
    <property type="match status" value="1"/>
</dbReference>
<dbReference type="Pfam" id="PF02786">
    <property type="entry name" value="CPSase_L_D2"/>
    <property type="match status" value="1"/>
</dbReference>
<evidence type="ECO:0000313" key="9">
    <source>
        <dbReference type="Proteomes" id="UP000285324"/>
    </source>
</evidence>
<dbReference type="InterPro" id="IPR005481">
    <property type="entry name" value="BC-like_N"/>
</dbReference>
<comment type="caution">
    <text evidence="8">The sequence shown here is derived from an EMBL/GenBank/DDBJ whole genome shotgun (WGS) entry which is preliminary data.</text>
</comment>
<dbReference type="PANTHER" id="PTHR18866">
    <property type="entry name" value="CARBOXYLASE:PYRUVATE/ACETYL-COA/PROPIONYL-COA CARBOXYLASE"/>
    <property type="match status" value="1"/>
</dbReference>
<dbReference type="EMBL" id="QVXO01000026">
    <property type="protein sequence ID" value="RPJ90453.1"/>
    <property type="molecule type" value="Genomic_DNA"/>
</dbReference>
<evidence type="ECO:0000256" key="5">
    <source>
        <dbReference type="PROSITE-ProRule" id="PRU00409"/>
    </source>
</evidence>
<proteinExistence type="predicted"/>
<dbReference type="PROSITE" id="PS50975">
    <property type="entry name" value="ATP_GRASP"/>
    <property type="match status" value="1"/>
</dbReference>
<keyword evidence="2 5" id="KW-0547">Nucleotide-binding</keyword>